<dbReference type="InterPro" id="IPR029759">
    <property type="entry name" value="GPX_AS"/>
</dbReference>
<dbReference type="PANTHER" id="PTHR11592:SF78">
    <property type="entry name" value="GLUTATHIONE PEROXIDASE"/>
    <property type="match status" value="1"/>
</dbReference>
<dbReference type="GO" id="GO:0004601">
    <property type="term" value="F:peroxidase activity"/>
    <property type="evidence" value="ECO:0007669"/>
    <property type="project" value="UniProtKB-KW"/>
</dbReference>
<dbReference type="PANTHER" id="PTHR11592">
    <property type="entry name" value="GLUTATHIONE PEROXIDASE"/>
    <property type="match status" value="1"/>
</dbReference>
<sequence>MGARASRPDISDVDAFYDLPAALDTKGDAYDFSQTKGKVVLVVNVASLCGLTTVNYADLKSLQDEFGDDLLIIAFPCNAFLFQEPFGARKTCAFARKRGFTGVVMAKVSVNGCSTSHVFKYLKRETNTRRIGWNFGKFLIGKDGKVRGFYTPHTRPVTMKEQITKLIAE</sequence>
<dbReference type="Gene3D" id="3.40.30.10">
    <property type="entry name" value="Glutaredoxin"/>
    <property type="match status" value="1"/>
</dbReference>
<dbReference type="AlphaFoldDB" id="A0A7S0PPT9"/>
<evidence type="ECO:0000256" key="5">
    <source>
        <dbReference type="RuleBase" id="RU000499"/>
    </source>
</evidence>
<dbReference type="SUPFAM" id="SSF52833">
    <property type="entry name" value="Thioredoxin-like"/>
    <property type="match status" value="1"/>
</dbReference>
<dbReference type="PRINTS" id="PR01011">
    <property type="entry name" value="GLUTPROXDASE"/>
</dbReference>
<dbReference type="InterPro" id="IPR036249">
    <property type="entry name" value="Thioredoxin-like_sf"/>
</dbReference>
<dbReference type="InterPro" id="IPR000889">
    <property type="entry name" value="Glutathione_peroxidase"/>
</dbReference>
<dbReference type="PROSITE" id="PS51355">
    <property type="entry name" value="GLUTATHIONE_PEROXID_3"/>
    <property type="match status" value="1"/>
</dbReference>
<dbReference type="EMBL" id="HBEW01006036">
    <property type="protein sequence ID" value="CAD8584797.1"/>
    <property type="molecule type" value="Transcribed_RNA"/>
</dbReference>
<accession>A0A7S0PPT9</accession>
<gene>
    <name evidence="6" type="ORF">OMED0929_LOCUS5106</name>
</gene>
<dbReference type="GO" id="GO:0006979">
    <property type="term" value="P:response to oxidative stress"/>
    <property type="evidence" value="ECO:0007669"/>
    <property type="project" value="InterPro"/>
</dbReference>
<organism evidence="6">
    <name type="scientific">Ostreococcus mediterraneus</name>
    <dbReference type="NCBI Taxonomy" id="1486918"/>
    <lineage>
        <taxon>Eukaryota</taxon>
        <taxon>Viridiplantae</taxon>
        <taxon>Chlorophyta</taxon>
        <taxon>Mamiellophyceae</taxon>
        <taxon>Mamiellales</taxon>
        <taxon>Bathycoccaceae</taxon>
        <taxon>Ostreococcus</taxon>
    </lineage>
</organism>
<proteinExistence type="inferred from homology"/>
<evidence type="ECO:0000256" key="4">
    <source>
        <dbReference type="PIRSR" id="PIRSR000303-1"/>
    </source>
</evidence>
<evidence type="ECO:0000256" key="1">
    <source>
        <dbReference type="ARBA" id="ARBA00006926"/>
    </source>
</evidence>
<feature type="active site" evidence="4">
    <location>
        <position position="49"/>
    </location>
</feature>
<reference evidence="6" key="1">
    <citation type="submission" date="2021-01" db="EMBL/GenBank/DDBJ databases">
        <authorList>
            <person name="Corre E."/>
            <person name="Pelletier E."/>
            <person name="Niang G."/>
            <person name="Scheremetjew M."/>
            <person name="Finn R."/>
            <person name="Kale V."/>
            <person name="Holt S."/>
            <person name="Cochrane G."/>
            <person name="Meng A."/>
            <person name="Brown T."/>
            <person name="Cohen L."/>
        </authorList>
    </citation>
    <scope>NUCLEOTIDE SEQUENCE</scope>
    <source>
        <strain evidence="6">Clade-D-RCC2572</strain>
    </source>
</reference>
<keyword evidence="3 5" id="KW-0560">Oxidoreductase</keyword>
<dbReference type="CDD" id="cd00340">
    <property type="entry name" value="GSH_Peroxidase"/>
    <property type="match status" value="1"/>
</dbReference>
<dbReference type="Pfam" id="PF00255">
    <property type="entry name" value="GSHPx"/>
    <property type="match status" value="1"/>
</dbReference>
<evidence type="ECO:0000256" key="3">
    <source>
        <dbReference type="ARBA" id="ARBA00023002"/>
    </source>
</evidence>
<comment type="similarity">
    <text evidence="1 5">Belongs to the glutathione peroxidase family.</text>
</comment>
<name>A0A7S0PPT9_9CHLO</name>
<evidence type="ECO:0000313" key="6">
    <source>
        <dbReference type="EMBL" id="CAD8584797.1"/>
    </source>
</evidence>
<dbReference type="PIRSF" id="PIRSF000303">
    <property type="entry name" value="Glutathion_perox"/>
    <property type="match status" value="1"/>
</dbReference>
<evidence type="ECO:0000256" key="2">
    <source>
        <dbReference type="ARBA" id="ARBA00022559"/>
    </source>
</evidence>
<keyword evidence="2 5" id="KW-0575">Peroxidase</keyword>
<dbReference type="PROSITE" id="PS00460">
    <property type="entry name" value="GLUTATHIONE_PEROXID_1"/>
    <property type="match status" value="1"/>
</dbReference>
<protein>
    <recommendedName>
        <fullName evidence="5">Glutathione peroxidase</fullName>
    </recommendedName>
</protein>